<accession>A0AAD4QII0</accession>
<protein>
    <submittedName>
        <fullName evidence="2">Uncharacterized protein</fullName>
    </submittedName>
</protein>
<dbReference type="EMBL" id="WTXG01000457">
    <property type="protein sequence ID" value="KAI0288547.1"/>
    <property type="molecule type" value="Genomic_DNA"/>
</dbReference>
<evidence type="ECO:0000313" key="3">
    <source>
        <dbReference type="Proteomes" id="UP001203297"/>
    </source>
</evidence>
<dbReference type="Proteomes" id="UP001203297">
    <property type="component" value="Unassembled WGS sequence"/>
</dbReference>
<gene>
    <name evidence="2" type="ORF">B0F90DRAFT_1802443</name>
</gene>
<feature type="compositionally biased region" description="Basic and acidic residues" evidence="1">
    <location>
        <begin position="199"/>
        <end position="227"/>
    </location>
</feature>
<sequence length="250" mass="27710">MPPRAAPVTSSPSVRERKSKKNKRESTQDKAPSSDTEAAPVRISARNEGVDPTLAYTPPAGSVPVDYDVEFGELDYDAVKEDEGVELWLVRVPNVVKAKNLHGLSRKNTAYDTWAINPSMITMQSIDAEAPVGAEELDSLSVLLPAKEKVEAIPRYVFPPKSVTRHLIVSMRPANLRGQTQSQTSLPSKPTSDAYPEEALTHRFRPYDNHVDVEMDDKPAKILDKEKEKRKRKGDNEPPKKAKKAKTTAS</sequence>
<feature type="region of interest" description="Disordered" evidence="1">
    <location>
        <begin position="174"/>
        <end position="250"/>
    </location>
</feature>
<feature type="compositionally biased region" description="Polar residues" evidence="1">
    <location>
        <begin position="177"/>
        <end position="191"/>
    </location>
</feature>
<name>A0AAD4QII0_9AGAM</name>
<feature type="compositionally biased region" description="Basic residues" evidence="1">
    <location>
        <begin position="241"/>
        <end position="250"/>
    </location>
</feature>
<dbReference type="AlphaFoldDB" id="A0AAD4QII0"/>
<proteinExistence type="predicted"/>
<reference evidence="2" key="1">
    <citation type="journal article" date="2022" name="New Phytol.">
        <title>Evolutionary transition to the ectomycorrhizal habit in the genomes of a hyperdiverse lineage of mushroom-forming fungi.</title>
        <authorList>
            <person name="Looney B."/>
            <person name="Miyauchi S."/>
            <person name="Morin E."/>
            <person name="Drula E."/>
            <person name="Courty P.E."/>
            <person name="Kohler A."/>
            <person name="Kuo A."/>
            <person name="LaButti K."/>
            <person name="Pangilinan J."/>
            <person name="Lipzen A."/>
            <person name="Riley R."/>
            <person name="Andreopoulos W."/>
            <person name="He G."/>
            <person name="Johnson J."/>
            <person name="Nolan M."/>
            <person name="Tritt A."/>
            <person name="Barry K.W."/>
            <person name="Grigoriev I.V."/>
            <person name="Nagy L.G."/>
            <person name="Hibbett D."/>
            <person name="Henrissat B."/>
            <person name="Matheny P.B."/>
            <person name="Labbe J."/>
            <person name="Martin F.M."/>
        </authorList>
    </citation>
    <scope>NUCLEOTIDE SEQUENCE</scope>
    <source>
        <strain evidence="2">BPL690</strain>
    </source>
</reference>
<evidence type="ECO:0000256" key="1">
    <source>
        <dbReference type="SAM" id="MobiDB-lite"/>
    </source>
</evidence>
<feature type="region of interest" description="Disordered" evidence="1">
    <location>
        <begin position="1"/>
        <end position="59"/>
    </location>
</feature>
<evidence type="ECO:0000313" key="2">
    <source>
        <dbReference type="EMBL" id="KAI0288547.1"/>
    </source>
</evidence>
<keyword evidence="3" id="KW-1185">Reference proteome</keyword>
<organism evidence="2 3">
    <name type="scientific">Multifurca ochricompacta</name>
    <dbReference type="NCBI Taxonomy" id="376703"/>
    <lineage>
        <taxon>Eukaryota</taxon>
        <taxon>Fungi</taxon>
        <taxon>Dikarya</taxon>
        <taxon>Basidiomycota</taxon>
        <taxon>Agaricomycotina</taxon>
        <taxon>Agaricomycetes</taxon>
        <taxon>Russulales</taxon>
        <taxon>Russulaceae</taxon>
        <taxon>Multifurca</taxon>
    </lineage>
</organism>
<comment type="caution">
    <text evidence="2">The sequence shown here is derived from an EMBL/GenBank/DDBJ whole genome shotgun (WGS) entry which is preliminary data.</text>
</comment>